<keyword evidence="1" id="KW-0663">Pyridoxal phosphate</keyword>
<dbReference type="Gene3D" id="3.90.1150.10">
    <property type="entry name" value="Aspartate Aminotransferase, domain 1"/>
    <property type="match status" value="1"/>
</dbReference>
<dbReference type="GeneID" id="30207773"/>
<sequence>MSIHDDQSLLPLLGARQDFPLFHHRPDILYLNASFQQPLSKPVHVACTSFLDSHLYEPNPKAAWQEQVEKTRDEVAKLINAPKTAISFSKNTSEAMGMFIQALRLNKGDNVVILEDEHPNQVYAWLALENCGIEVRRVPAVECANADTFAPAVDSRTRVIGLSYVMFHSGQRNDVASITNRFRPQNIEVLVDATQAIGVLSTDSSLLNVSALAFSCHKAMGTPSGLGVLYVDPAILSSLVPRSIGPFGVLNLPETFIAGKDTSQLRLDGRRFETGNFNYLAIHALQAYIDLINRYGGQAAIESMLYKLSQRLIDKMADLGIPTVAKPEQLKRSPHNVVFPLLNPGWPAFFSSRHVLVSHYRAGTRVSIGIYNNEDDIDRFVGVVKEGMNSIPLN</sequence>
<dbReference type="OrthoDB" id="420046at2759"/>
<dbReference type="KEGG" id="kbi:30207773"/>
<dbReference type="Proteomes" id="UP000092730">
    <property type="component" value="Chromosome 1"/>
</dbReference>
<name>A0A1B9G3W4_9TREE</name>
<accession>A0A1B9G3W4</accession>
<evidence type="ECO:0000313" key="5">
    <source>
        <dbReference type="Proteomes" id="UP000092730"/>
    </source>
</evidence>
<feature type="domain" description="Aminotransferase class V" evidence="2">
    <location>
        <begin position="63"/>
        <end position="380"/>
    </location>
</feature>
<protein>
    <recommendedName>
        <fullName evidence="2">Aminotransferase class V domain-containing protein</fullName>
    </recommendedName>
</protein>
<reference evidence="3" key="3">
    <citation type="submission" date="2014-01" db="EMBL/GenBank/DDBJ databases">
        <title>Evolution of pathogenesis and genome organization in the Tremellales.</title>
        <authorList>
            <person name="Cuomo C."/>
            <person name="Litvintseva A."/>
            <person name="Heitman J."/>
            <person name="Chen Y."/>
            <person name="Sun S."/>
            <person name="Springer D."/>
            <person name="Dromer F."/>
            <person name="Young S."/>
            <person name="Zeng Q."/>
            <person name="Chapman S."/>
            <person name="Gujja S."/>
            <person name="Saif S."/>
            <person name="Birren B."/>
        </authorList>
    </citation>
    <scope>NUCLEOTIDE SEQUENCE</scope>
    <source>
        <strain evidence="3">CBS 10118</strain>
    </source>
</reference>
<dbReference type="InterPro" id="IPR015424">
    <property type="entry name" value="PyrdxlP-dep_Trfase"/>
</dbReference>
<evidence type="ECO:0000313" key="4">
    <source>
        <dbReference type="EMBL" id="WVW78051.1"/>
    </source>
</evidence>
<dbReference type="InterPro" id="IPR000192">
    <property type="entry name" value="Aminotrans_V_dom"/>
</dbReference>
<dbReference type="Pfam" id="PF00266">
    <property type="entry name" value="Aminotran_5"/>
    <property type="match status" value="1"/>
</dbReference>
<dbReference type="EMBL" id="CP144541">
    <property type="protein sequence ID" value="WVW78051.1"/>
    <property type="molecule type" value="Genomic_DNA"/>
</dbReference>
<organism evidence="3">
    <name type="scientific">Kwoniella bestiolae CBS 10118</name>
    <dbReference type="NCBI Taxonomy" id="1296100"/>
    <lineage>
        <taxon>Eukaryota</taxon>
        <taxon>Fungi</taxon>
        <taxon>Dikarya</taxon>
        <taxon>Basidiomycota</taxon>
        <taxon>Agaricomycotina</taxon>
        <taxon>Tremellomycetes</taxon>
        <taxon>Tremellales</taxon>
        <taxon>Cryptococcaceae</taxon>
        <taxon>Kwoniella</taxon>
    </lineage>
</organism>
<gene>
    <name evidence="3" type="ORF">I302_03374</name>
    <name evidence="4" type="ORF">I302_100002</name>
</gene>
<dbReference type="SUPFAM" id="SSF53383">
    <property type="entry name" value="PLP-dependent transferases"/>
    <property type="match status" value="1"/>
</dbReference>
<keyword evidence="5" id="KW-1185">Reference proteome</keyword>
<dbReference type="AlphaFoldDB" id="A0A1B9G3W4"/>
<dbReference type="InterPro" id="IPR015421">
    <property type="entry name" value="PyrdxlP-dep_Trfase_major"/>
</dbReference>
<evidence type="ECO:0000256" key="1">
    <source>
        <dbReference type="ARBA" id="ARBA00022898"/>
    </source>
</evidence>
<evidence type="ECO:0000313" key="3">
    <source>
        <dbReference type="EMBL" id="OCF25701.1"/>
    </source>
</evidence>
<dbReference type="PANTHER" id="PTHR43586">
    <property type="entry name" value="CYSTEINE DESULFURASE"/>
    <property type="match status" value="1"/>
</dbReference>
<evidence type="ECO:0000259" key="2">
    <source>
        <dbReference type="Pfam" id="PF00266"/>
    </source>
</evidence>
<dbReference type="RefSeq" id="XP_019046771.1">
    <property type="nucleotide sequence ID" value="XM_019190023.1"/>
</dbReference>
<reference evidence="3" key="1">
    <citation type="submission" date="2013-07" db="EMBL/GenBank/DDBJ databases">
        <title>The Genome Sequence of Cryptococcus bestiolae CBS10118.</title>
        <authorList>
            <consortium name="The Broad Institute Genome Sequencing Platform"/>
            <person name="Cuomo C."/>
            <person name="Litvintseva A."/>
            <person name="Chen Y."/>
            <person name="Heitman J."/>
            <person name="Sun S."/>
            <person name="Springer D."/>
            <person name="Dromer F."/>
            <person name="Young S.K."/>
            <person name="Zeng Q."/>
            <person name="Gargeya S."/>
            <person name="Fitzgerald M."/>
            <person name="Abouelleil A."/>
            <person name="Alvarado L."/>
            <person name="Berlin A.M."/>
            <person name="Chapman S.B."/>
            <person name="Dewar J."/>
            <person name="Goldberg J."/>
            <person name="Griggs A."/>
            <person name="Gujja S."/>
            <person name="Hansen M."/>
            <person name="Howarth C."/>
            <person name="Imamovic A."/>
            <person name="Larimer J."/>
            <person name="McCowan C."/>
            <person name="Murphy C."/>
            <person name="Pearson M."/>
            <person name="Priest M."/>
            <person name="Roberts A."/>
            <person name="Saif S."/>
            <person name="Shea T."/>
            <person name="Sykes S."/>
            <person name="Wortman J."/>
            <person name="Nusbaum C."/>
            <person name="Birren B."/>
        </authorList>
    </citation>
    <scope>NUCLEOTIDE SEQUENCE [LARGE SCALE GENOMIC DNA]</scope>
    <source>
        <strain evidence="3">CBS 10118</strain>
    </source>
</reference>
<proteinExistence type="predicted"/>
<dbReference type="Gene3D" id="3.40.640.10">
    <property type="entry name" value="Type I PLP-dependent aspartate aminotransferase-like (Major domain)"/>
    <property type="match status" value="1"/>
</dbReference>
<reference evidence="4" key="4">
    <citation type="submission" date="2024-02" db="EMBL/GenBank/DDBJ databases">
        <title>Comparative genomics of Cryptococcus and Kwoniella reveals pathogenesis evolution and contrasting modes of karyotype evolution via chromosome fusion or intercentromeric recombination.</title>
        <authorList>
            <person name="Coelho M.A."/>
            <person name="David-Palma M."/>
            <person name="Shea T."/>
            <person name="Bowers K."/>
            <person name="McGinley-Smith S."/>
            <person name="Mohammad A.W."/>
            <person name="Gnirke A."/>
            <person name="Yurkov A.M."/>
            <person name="Nowrousian M."/>
            <person name="Sun S."/>
            <person name="Cuomo C.A."/>
            <person name="Heitman J."/>
        </authorList>
    </citation>
    <scope>NUCLEOTIDE SEQUENCE</scope>
    <source>
        <strain evidence="4">CBS 10118</strain>
    </source>
</reference>
<reference evidence="4" key="2">
    <citation type="submission" date="2013-07" db="EMBL/GenBank/DDBJ databases">
        <authorList>
            <consortium name="The Broad Institute Genome Sequencing Platform"/>
            <person name="Cuomo C."/>
            <person name="Litvintseva A."/>
            <person name="Chen Y."/>
            <person name="Heitman J."/>
            <person name="Sun S."/>
            <person name="Springer D."/>
            <person name="Dromer F."/>
            <person name="Young S.K."/>
            <person name="Zeng Q."/>
            <person name="Gargeya S."/>
            <person name="Fitzgerald M."/>
            <person name="Abouelleil A."/>
            <person name="Alvarado L."/>
            <person name="Berlin A.M."/>
            <person name="Chapman S.B."/>
            <person name="Dewar J."/>
            <person name="Goldberg J."/>
            <person name="Griggs A."/>
            <person name="Gujja S."/>
            <person name="Hansen M."/>
            <person name="Howarth C."/>
            <person name="Imamovic A."/>
            <person name="Larimer J."/>
            <person name="McCowan C."/>
            <person name="Murphy C."/>
            <person name="Pearson M."/>
            <person name="Priest M."/>
            <person name="Roberts A."/>
            <person name="Saif S."/>
            <person name="Shea T."/>
            <person name="Sykes S."/>
            <person name="Wortman J."/>
            <person name="Nusbaum C."/>
            <person name="Birren B."/>
        </authorList>
    </citation>
    <scope>NUCLEOTIDE SEQUENCE</scope>
    <source>
        <strain evidence="4">CBS 10118</strain>
    </source>
</reference>
<dbReference type="InterPro" id="IPR015422">
    <property type="entry name" value="PyrdxlP-dep_Trfase_small"/>
</dbReference>
<dbReference type="EMBL" id="KI894020">
    <property type="protein sequence ID" value="OCF25701.1"/>
    <property type="molecule type" value="Genomic_DNA"/>
</dbReference>
<dbReference type="PANTHER" id="PTHR43586:SF8">
    <property type="entry name" value="CYSTEINE DESULFURASE 1, CHLOROPLASTIC"/>
    <property type="match status" value="1"/>
</dbReference>
<dbReference type="STRING" id="1296100.A0A1B9G3W4"/>
<dbReference type="VEuPathDB" id="FungiDB:I302_03374"/>